<evidence type="ECO:0000256" key="1">
    <source>
        <dbReference type="ARBA" id="ARBA00005061"/>
    </source>
</evidence>
<evidence type="ECO:0000256" key="5">
    <source>
        <dbReference type="ARBA" id="ARBA00022785"/>
    </source>
</evidence>
<feature type="binding site" evidence="11">
    <location>
        <position position="195"/>
    </location>
    <ligand>
        <name>Zn(2+)</name>
        <dbReference type="ChEBI" id="CHEBI:29105"/>
    </ligand>
</feature>
<comment type="function">
    <text evidence="11">Catalyzes the ATP-dependent conversion of 7-carboxy-7-deazaguanine (CDG) to 7-cyano-7-deazaguanine (preQ(0)).</text>
</comment>
<evidence type="ECO:0000256" key="7">
    <source>
        <dbReference type="ARBA" id="ARBA00022840"/>
    </source>
</evidence>
<evidence type="ECO:0000256" key="6">
    <source>
        <dbReference type="ARBA" id="ARBA00022833"/>
    </source>
</evidence>
<dbReference type="GO" id="GO:0008616">
    <property type="term" value="P:tRNA queuosine(34) biosynthetic process"/>
    <property type="evidence" value="ECO:0007669"/>
    <property type="project" value="UniProtKB-UniRule"/>
</dbReference>
<keyword evidence="6 11" id="KW-0862">Zinc</keyword>
<organism evidence="12 13">
    <name type="scientific">Sunxiuqinia elliptica</name>
    <dbReference type="NCBI Taxonomy" id="655355"/>
    <lineage>
        <taxon>Bacteria</taxon>
        <taxon>Pseudomonadati</taxon>
        <taxon>Bacteroidota</taxon>
        <taxon>Bacteroidia</taxon>
        <taxon>Marinilabiliales</taxon>
        <taxon>Prolixibacteraceae</taxon>
        <taxon>Sunxiuqinia</taxon>
    </lineage>
</organism>
<dbReference type="HAMAP" id="MF_01633">
    <property type="entry name" value="QueC"/>
    <property type="match status" value="1"/>
</dbReference>
<comment type="pathway">
    <text evidence="1 11">Purine metabolism; 7-cyano-7-deazaguanine biosynthesis.</text>
</comment>
<dbReference type="GO" id="GO:0008270">
    <property type="term" value="F:zinc ion binding"/>
    <property type="evidence" value="ECO:0007669"/>
    <property type="project" value="UniProtKB-UniRule"/>
</dbReference>
<dbReference type="RefSeq" id="WP_093921164.1">
    <property type="nucleotide sequence ID" value="NZ_FONW01000012.1"/>
</dbReference>
<dbReference type="PANTHER" id="PTHR42914:SF1">
    <property type="entry name" value="7-CYANO-7-DEAZAGUANINE SYNTHASE"/>
    <property type="match status" value="1"/>
</dbReference>
<feature type="binding site" evidence="11">
    <location>
        <begin position="8"/>
        <end position="18"/>
    </location>
    <ligand>
        <name>ATP</name>
        <dbReference type="ChEBI" id="CHEBI:30616"/>
    </ligand>
</feature>
<dbReference type="PANTHER" id="PTHR42914">
    <property type="entry name" value="7-CYANO-7-DEAZAGUANINE SYNTHASE"/>
    <property type="match status" value="1"/>
</dbReference>
<dbReference type="GO" id="GO:0005524">
    <property type="term" value="F:ATP binding"/>
    <property type="evidence" value="ECO:0007669"/>
    <property type="project" value="UniProtKB-UniRule"/>
</dbReference>
<sequence>MSKALVVFSGGQDSTTCLFWAKSKFDEVEAVAFDYGQKHRNELDVAAKIAKQAAVPLAIYSLNVLGQLSRNALTDSSLEVEAEKPADRPPNTLVEGRNMLFLTYAAILAKEKGIANLITGVGQADYSGYPDCRDEFIRSLNQTLNLSMDYHYQIHTPLMWKSKAEVWQLADELGVFDLVRFETLTCYNGVPGDGCGVCPACKLRKNGLDTYLKIRVTGDAKLP</sequence>
<keyword evidence="2 11" id="KW-0436">Ligase</keyword>
<dbReference type="EMBL" id="FONW01000012">
    <property type="protein sequence ID" value="SFF65984.1"/>
    <property type="molecule type" value="Genomic_DNA"/>
</dbReference>
<keyword evidence="5 11" id="KW-0671">Queuosine biosynthesis</keyword>
<evidence type="ECO:0000256" key="4">
    <source>
        <dbReference type="ARBA" id="ARBA00022741"/>
    </source>
</evidence>
<evidence type="ECO:0000313" key="13">
    <source>
        <dbReference type="Proteomes" id="UP000198964"/>
    </source>
</evidence>
<feature type="binding site" evidence="11">
    <location>
        <position position="198"/>
    </location>
    <ligand>
        <name>Zn(2+)</name>
        <dbReference type="ChEBI" id="CHEBI:29105"/>
    </ligand>
</feature>
<reference evidence="12 13" key="1">
    <citation type="submission" date="2016-10" db="EMBL/GenBank/DDBJ databases">
        <authorList>
            <person name="de Groot N.N."/>
        </authorList>
    </citation>
    <scope>NUCLEOTIDE SEQUENCE [LARGE SCALE GENOMIC DNA]</scope>
    <source>
        <strain evidence="12 13">CGMCC 1.9156</strain>
    </source>
</reference>
<comment type="similarity">
    <text evidence="8 11">Belongs to the QueC family.</text>
</comment>
<evidence type="ECO:0000256" key="3">
    <source>
        <dbReference type="ARBA" id="ARBA00022723"/>
    </source>
</evidence>
<accession>A0A1I2KG96</accession>
<dbReference type="GO" id="GO:0016879">
    <property type="term" value="F:ligase activity, forming carbon-nitrogen bonds"/>
    <property type="evidence" value="ECO:0007669"/>
    <property type="project" value="UniProtKB-UniRule"/>
</dbReference>
<dbReference type="PIRSF" id="PIRSF006293">
    <property type="entry name" value="ExsB"/>
    <property type="match status" value="1"/>
</dbReference>
<keyword evidence="3 11" id="KW-0479">Metal-binding</keyword>
<feature type="binding site" evidence="11">
    <location>
        <position position="201"/>
    </location>
    <ligand>
        <name>Zn(2+)</name>
        <dbReference type="ChEBI" id="CHEBI:29105"/>
    </ligand>
</feature>
<dbReference type="SUPFAM" id="SSF52402">
    <property type="entry name" value="Adenine nucleotide alpha hydrolases-like"/>
    <property type="match status" value="1"/>
</dbReference>
<dbReference type="Proteomes" id="UP000198964">
    <property type="component" value="Unassembled WGS sequence"/>
</dbReference>
<keyword evidence="7 11" id="KW-0067">ATP-binding</keyword>
<dbReference type="EC" id="6.3.4.20" evidence="9 11"/>
<evidence type="ECO:0000256" key="11">
    <source>
        <dbReference type="HAMAP-Rule" id="MF_01633"/>
    </source>
</evidence>
<proteinExistence type="inferred from homology"/>
<evidence type="ECO:0000256" key="9">
    <source>
        <dbReference type="ARBA" id="ARBA00039149"/>
    </source>
</evidence>
<dbReference type="UniPathway" id="UPA00391"/>
<evidence type="ECO:0000313" key="12">
    <source>
        <dbReference type="EMBL" id="SFF65984.1"/>
    </source>
</evidence>
<evidence type="ECO:0000256" key="2">
    <source>
        <dbReference type="ARBA" id="ARBA00022598"/>
    </source>
</evidence>
<name>A0A1I2KG96_9BACT</name>
<dbReference type="InterPro" id="IPR014729">
    <property type="entry name" value="Rossmann-like_a/b/a_fold"/>
</dbReference>
<evidence type="ECO:0000256" key="8">
    <source>
        <dbReference type="ARBA" id="ARBA00037993"/>
    </source>
</evidence>
<dbReference type="NCBIfam" id="TIGR00364">
    <property type="entry name" value="7-cyano-7-deazaguanine synthase QueC"/>
    <property type="match status" value="1"/>
</dbReference>
<keyword evidence="4 11" id="KW-0547">Nucleotide-binding</keyword>
<dbReference type="Pfam" id="PF06508">
    <property type="entry name" value="QueC"/>
    <property type="match status" value="1"/>
</dbReference>
<dbReference type="CDD" id="cd01995">
    <property type="entry name" value="QueC-like"/>
    <property type="match status" value="1"/>
</dbReference>
<dbReference type="AlphaFoldDB" id="A0A1I2KG96"/>
<keyword evidence="13" id="KW-1185">Reference proteome</keyword>
<protein>
    <recommendedName>
        <fullName evidence="9 11">7-cyano-7-deazaguanine synthase</fullName>
        <ecNumber evidence="9 11">6.3.4.20</ecNumber>
    </recommendedName>
    <alternativeName>
        <fullName evidence="11">7-cyano-7-carbaguanine synthase</fullName>
    </alternativeName>
    <alternativeName>
        <fullName evidence="11">PreQ(0) synthase</fullName>
    </alternativeName>
    <alternativeName>
        <fullName evidence="11">Queuosine biosynthesis protein QueC</fullName>
    </alternativeName>
</protein>
<dbReference type="InterPro" id="IPR018317">
    <property type="entry name" value="QueC"/>
</dbReference>
<dbReference type="STRING" id="655355.SAMN05216283_11221"/>
<evidence type="ECO:0000256" key="10">
    <source>
        <dbReference type="ARBA" id="ARBA00047890"/>
    </source>
</evidence>
<gene>
    <name evidence="11" type="primary">queC</name>
    <name evidence="12" type="ORF">SAMN05216283_11221</name>
</gene>
<comment type="catalytic activity">
    <reaction evidence="10 11">
        <text>7-carboxy-7-carbaguanine + NH4(+) + 2 ATP = 7-cyano-7-carbaguanine + 2 AMP + 2 diphosphate + 2 H(+)</text>
        <dbReference type="Rhea" id="RHEA:27982"/>
        <dbReference type="ChEBI" id="CHEBI:15378"/>
        <dbReference type="ChEBI" id="CHEBI:28938"/>
        <dbReference type="ChEBI" id="CHEBI:30616"/>
        <dbReference type="ChEBI" id="CHEBI:33019"/>
        <dbReference type="ChEBI" id="CHEBI:45075"/>
        <dbReference type="ChEBI" id="CHEBI:61036"/>
        <dbReference type="ChEBI" id="CHEBI:456215"/>
        <dbReference type="EC" id="6.3.4.20"/>
    </reaction>
</comment>
<dbReference type="Gene3D" id="3.40.50.620">
    <property type="entry name" value="HUPs"/>
    <property type="match status" value="1"/>
</dbReference>
<feature type="binding site" evidence="11">
    <location>
        <position position="186"/>
    </location>
    <ligand>
        <name>Zn(2+)</name>
        <dbReference type="ChEBI" id="CHEBI:29105"/>
    </ligand>
</feature>
<comment type="cofactor">
    <cofactor evidence="11">
        <name>Zn(2+)</name>
        <dbReference type="ChEBI" id="CHEBI:29105"/>
    </cofactor>
    <text evidence="11">Binds 1 zinc ion per subunit.</text>
</comment>